<keyword evidence="3" id="KW-1185">Reference proteome</keyword>
<keyword evidence="1" id="KW-0812">Transmembrane</keyword>
<dbReference type="Proteomes" id="UP000241071">
    <property type="component" value="Segment"/>
</dbReference>
<keyword evidence="1" id="KW-0472">Membrane</keyword>
<gene>
    <name evidence="2" type="ORF">glt_00167</name>
</gene>
<sequence length="47" mass="5613">MFNNILMFINMLLVVFISLYIQPLLLWIACLYFGITIDDEEDEKIEN</sequence>
<accession>M1PM31</accession>
<dbReference type="EMBL" id="KC008572">
    <property type="protein sequence ID" value="AGF84976.1"/>
    <property type="molecule type" value="Genomic_DNA"/>
</dbReference>
<organism evidence="2 3">
    <name type="scientific">Moumouvirus goulette</name>
    <dbReference type="NCBI Taxonomy" id="1247379"/>
    <lineage>
        <taxon>Viruses</taxon>
        <taxon>Varidnaviria</taxon>
        <taxon>Bamfordvirae</taxon>
        <taxon>Nucleocytoviricota</taxon>
        <taxon>Megaviricetes</taxon>
        <taxon>Imitervirales</taxon>
        <taxon>Mimiviridae</taxon>
        <taxon>Megamimivirinae</taxon>
        <taxon>Moumouvirus</taxon>
        <taxon>Moumouvirus goulettemassiliense</taxon>
    </lineage>
</organism>
<evidence type="ECO:0000313" key="3">
    <source>
        <dbReference type="Proteomes" id="UP000241071"/>
    </source>
</evidence>
<feature type="transmembrane region" description="Helical" evidence="1">
    <location>
        <begin position="12"/>
        <end position="35"/>
    </location>
</feature>
<reference evidence="2 3" key="1">
    <citation type="submission" date="2012-10" db="EMBL/GenBank/DDBJ databases">
        <title>Complete genome sequence of Moumouvirus goulette.</title>
        <authorList>
            <person name="Fournous G."/>
            <person name="Bougalmi M."/>
            <person name="Colson P."/>
        </authorList>
    </citation>
    <scope>NUCLEOTIDE SEQUENCE [LARGE SCALE GENOMIC DNA]</scope>
</reference>
<keyword evidence="1" id="KW-1133">Transmembrane helix</keyword>
<evidence type="ECO:0000313" key="2">
    <source>
        <dbReference type="EMBL" id="AGF84976.1"/>
    </source>
</evidence>
<name>M1PM31_9VIRU</name>
<protein>
    <submittedName>
        <fullName evidence="2">Uncharacterized protein</fullName>
    </submittedName>
</protein>
<proteinExistence type="predicted"/>
<evidence type="ECO:0000256" key="1">
    <source>
        <dbReference type="SAM" id="Phobius"/>
    </source>
</evidence>